<feature type="non-terminal residue" evidence="2">
    <location>
        <position position="347"/>
    </location>
</feature>
<dbReference type="EMBL" id="NHYD01003069">
    <property type="protein sequence ID" value="PPQ82965.1"/>
    <property type="molecule type" value="Genomic_DNA"/>
</dbReference>
<proteinExistence type="predicted"/>
<keyword evidence="3" id="KW-1185">Reference proteome</keyword>
<feature type="compositionally biased region" description="Low complexity" evidence="1">
    <location>
        <begin position="250"/>
        <end position="267"/>
    </location>
</feature>
<organism evidence="2 3">
    <name type="scientific">Psilocybe cyanescens</name>
    <dbReference type="NCBI Taxonomy" id="93625"/>
    <lineage>
        <taxon>Eukaryota</taxon>
        <taxon>Fungi</taxon>
        <taxon>Dikarya</taxon>
        <taxon>Basidiomycota</taxon>
        <taxon>Agaricomycotina</taxon>
        <taxon>Agaricomycetes</taxon>
        <taxon>Agaricomycetidae</taxon>
        <taxon>Agaricales</taxon>
        <taxon>Agaricineae</taxon>
        <taxon>Strophariaceae</taxon>
        <taxon>Psilocybe</taxon>
    </lineage>
</organism>
<gene>
    <name evidence="2" type="ORF">CVT25_005345</name>
</gene>
<feature type="region of interest" description="Disordered" evidence="1">
    <location>
        <begin position="245"/>
        <end position="287"/>
    </location>
</feature>
<dbReference type="InParanoid" id="A0A409WWT1"/>
<dbReference type="AlphaFoldDB" id="A0A409WWT1"/>
<name>A0A409WWT1_PSICY</name>
<dbReference type="OrthoDB" id="2690792at2759"/>
<dbReference type="Proteomes" id="UP000283269">
    <property type="component" value="Unassembled WGS sequence"/>
</dbReference>
<evidence type="ECO:0000256" key="1">
    <source>
        <dbReference type="SAM" id="MobiDB-lite"/>
    </source>
</evidence>
<evidence type="ECO:0000313" key="3">
    <source>
        <dbReference type="Proteomes" id="UP000283269"/>
    </source>
</evidence>
<comment type="caution">
    <text evidence="2">The sequence shown here is derived from an EMBL/GenBank/DDBJ whole genome shotgun (WGS) entry which is preliminary data.</text>
</comment>
<sequence length="347" mass="37785">MKGAATMRSGATLWDRASGGTTMVLHCTGTTVPGAPLQPEYLKAHIYLPPAFVTQNQQLHEPIMNLVQQFTETIGLKTTIDWSTHAHKSFGYNLTQTGVVHANSSMDLFPTPEANTSYYVFLGQPVSLFSSDASPFSSDAASPASLYDIRNELGPETYEILNLQEIIHILRAEKSSLAEELDIVRSTVSHLEHQMLYYSSAAASSMDKTPSWRLKPTAVSHLTPTRDPTRDYRVVSPSGSPSHCLPAVCPSPSTPATPSRPSRMTSSHVTHSPGISVHRGRYPSQHEPTETVKVARSMLDLVIDTHNLGNHRNSILVVARLATPSTYVEELTSLGIEADSAIELAKA</sequence>
<evidence type="ECO:0000313" key="2">
    <source>
        <dbReference type="EMBL" id="PPQ82965.1"/>
    </source>
</evidence>
<protein>
    <submittedName>
        <fullName evidence="2">Uncharacterized protein</fullName>
    </submittedName>
</protein>
<reference evidence="2 3" key="1">
    <citation type="journal article" date="2018" name="Evol. Lett.">
        <title>Horizontal gene cluster transfer increased hallucinogenic mushroom diversity.</title>
        <authorList>
            <person name="Reynolds H.T."/>
            <person name="Vijayakumar V."/>
            <person name="Gluck-Thaler E."/>
            <person name="Korotkin H.B."/>
            <person name="Matheny P.B."/>
            <person name="Slot J.C."/>
        </authorList>
    </citation>
    <scope>NUCLEOTIDE SEQUENCE [LARGE SCALE GENOMIC DNA]</scope>
    <source>
        <strain evidence="2 3">2631</strain>
    </source>
</reference>
<accession>A0A409WWT1</accession>